<dbReference type="EMBL" id="WKKI01000025">
    <property type="protein sequence ID" value="MRX73016.1"/>
    <property type="molecule type" value="Genomic_DNA"/>
</dbReference>
<dbReference type="Pfam" id="PF11772">
    <property type="entry name" value="EpuA"/>
    <property type="match status" value="1"/>
</dbReference>
<dbReference type="RefSeq" id="WP_154308258.1">
    <property type="nucleotide sequence ID" value="NZ_WKKI01000025.1"/>
</dbReference>
<gene>
    <name evidence="3" type="ORF">GJU40_12780</name>
</gene>
<feature type="region of interest" description="Disordered" evidence="1">
    <location>
        <begin position="1"/>
        <end position="31"/>
    </location>
</feature>
<comment type="caution">
    <text evidence="3">The sequence shown here is derived from an EMBL/GenBank/DDBJ whole genome shotgun (WGS) entry which is preliminary data.</text>
</comment>
<dbReference type="AlphaFoldDB" id="A0A7X2J0D1"/>
<evidence type="ECO:0000256" key="1">
    <source>
        <dbReference type="SAM" id="MobiDB-lite"/>
    </source>
</evidence>
<evidence type="ECO:0000313" key="3">
    <source>
        <dbReference type="EMBL" id="MRX73016.1"/>
    </source>
</evidence>
<keyword evidence="3" id="KW-0804">Transcription</keyword>
<proteinExistence type="predicted"/>
<feature type="compositionally biased region" description="Basic and acidic residues" evidence="1">
    <location>
        <begin position="8"/>
        <end position="21"/>
    </location>
</feature>
<organism evidence="3 4">
    <name type="scientific">Metabacillus lacus</name>
    <dbReference type="NCBI Taxonomy" id="1983721"/>
    <lineage>
        <taxon>Bacteria</taxon>
        <taxon>Bacillati</taxon>
        <taxon>Bacillota</taxon>
        <taxon>Bacilli</taxon>
        <taxon>Bacillales</taxon>
        <taxon>Bacillaceae</taxon>
        <taxon>Metabacillus</taxon>
    </lineage>
</organism>
<dbReference type="Proteomes" id="UP000448867">
    <property type="component" value="Unassembled WGS sequence"/>
</dbReference>
<reference evidence="3 4" key="1">
    <citation type="submission" date="2019-11" db="EMBL/GenBank/DDBJ databases">
        <title>Bacillus lacus genome.</title>
        <authorList>
            <person name="Allen C.J."/>
            <person name="Newman J.D."/>
        </authorList>
    </citation>
    <scope>NUCLEOTIDE SEQUENCE [LARGE SCALE GENOMIC DNA]</scope>
    <source>
        <strain evidence="3 4">KCTC 33946</strain>
    </source>
</reference>
<evidence type="ECO:0000256" key="2">
    <source>
        <dbReference type="SAM" id="Phobius"/>
    </source>
</evidence>
<accession>A0A7X2J0D1</accession>
<keyword evidence="4" id="KW-1185">Reference proteome</keyword>
<name>A0A7X2J0D1_9BACI</name>
<feature type="transmembrane region" description="Helical" evidence="2">
    <location>
        <begin position="46"/>
        <end position="68"/>
    </location>
</feature>
<dbReference type="OrthoDB" id="2300232at2"/>
<keyword evidence="2" id="KW-0472">Membrane</keyword>
<keyword evidence="2" id="KW-1133">Transmembrane helix</keyword>
<keyword evidence="3" id="KW-0240">DNA-directed RNA polymerase</keyword>
<dbReference type="GO" id="GO:0000428">
    <property type="term" value="C:DNA-directed RNA polymerase complex"/>
    <property type="evidence" value="ECO:0007669"/>
    <property type="project" value="UniProtKB-KW"/>
</dbReference>
<protein>
    <submittedName>
        <fullName evidence="3">DNA-directed RNA polymerase subunit beta</fullName>
    </submittedName>
</protein>
<sequence length="93" mass="10374">MSAKGALKTREEHKKIKSSERKGKKTRTKPVKESYKVRLIPIPVRVLLVLLGMAAAIVLGAIIGYGILGEGEPLDVFKRSTWQHIIDLVVRNQ</sequence>
<dbReference type="InterPro" id="IPR024596">
    <property type="entry name" value="RNApol_su_b/EpuA"/>
</dbReference>
<evidence type="ECO:0000313" key="4">
    <source>
        <dbReference type="Proteomes" id="UP000448867"/>
    </source>
</evidence>
<keyword evidence="2" id="KW-0812">Transmembrane</keyword>